<evidence type="ECO:0000256" key="3">
    <source>
        <dbReference type="ARBA" id="ARBA00022723"/>
    </source>
</evidence>
<dbReference type="SMART" id="SM00980">
    <property type="entry name" value="THAP"/>
    <property type="match status" value="1"/>
</dbReference>
<dbReference type="PANTHER" id="PTHR46600">
    <property type="entry name" value="THAP DOMAIN-CONTAINING"/>
    <property type="match status" value="1"/>
</dbReference>
<evidence type="ECO:0000256" key="6">
    <source>
        <dbReference type="ARBA" id="ARBA00023015"/>
    </source>
</evidence>
<dbReference type="GO" id="GO:0043565">
    <property type="term" value="F:sequence-specific DNA binding"/>
    <property type="evidence" value="ECO:0007669"/>
    <property type="project" value="InterPro"/>
</dbReference>
<evidence type="ECO:0000256" key="7">
    <source>
        <dbReference type="ARBA" id="ARBA00023054"/>
    </source>
</evidence>
<keyword evidence="10" id="KW-0539">Nucleus</keyword>
<accession>A0A7F5RKN3</accession>
<evidence type="ECO:0000256" key="13">
    <source>
        <dbReference type="SAM" id="Coils"/>
    </source>
</evidence>
<dbReference type="AlphaFoldDB" id="A0A7F5RKN3"/>
<evidence type="ECO:0000313" key="16">
    <source>
        <dbReference type="RefSeq" id="XP_025836496.1"/>
    </source>
</evidence>
<evidence type="ECO:0000256" key="5">
    <source>
        <dbReference type="ARBA" id="ARBA00022833"/>
    </source>
</evidence>
<keyword evidence="8 12" id="KW-0238">DNA-binding</keyword>
<evidence type="ECO:0000259" key="14">
    <source>
        <dbReference type="PROSITE" id="PS50950"/>
    </source>
</evidence>
<proteinExistence type="inferred from homology"/>
<keyword evidence="5" id="KW-0862">Zinc</keyword>
<dbReference type="SUPFAM" id="SSF57716">
    <property type="entry name" value="Glucocorticoid receptor-like (DNA-binding domain)"/>
    <property type="match status" value="1"/>
</dbReference>
<dbReference type="InterPro" id="IPR026516">
    <property type="entry name" value="THAP1/10"/>
</dbReference>
<dbReference type="Pfam" id="PF05485">
    <property type="entry name" value="THAP"/>
    <property type="match status" value="1"/>
</dbReference>
<comment type="similarity">
    <text evidence="2">Belongs to the THAP1 family.</text>
</comment>
<keyword evidence="11" id="KW-0131">Cell cycle</keyword>
<dbReference type="InterPro" id="IPR006612">
    <property type="entry name" value="THAP_Znf"/>
</dbReference>
<evidence type="ECO:0000256" key="1">
    <source>
        <dbReference type="ARBA" id="ARBA00004642"/>
    </source>
</evidence>
<dbReference type="InParanoid" id="A0A7F5RKN3"/>
<comment type="subcellular location">
    <subcellularLocation>
        <location evidence="1">Nucleus</location>
        <location evidence="1">Nucleoplasm</location>
    </subcellularLocation>
</comment>
<reference evidence="16" key="1">
    <citation type="submission" date="2025-08" db="UniProtKB">
        <authorList>
            <consortium name="RefSeq"/>
        </authorList>
    </citation>
    <scope>IDENTIFICATION</scope>
    <source>
        <tissue evidence="16">Entire body</tissue>
    </source>
</reference>
<evidence type="ECO:0000256" key="10">
    <source>
        <dbReference type="ARBA" id="ARBA00023242"/>
    </source>
</evidence>
<keyword evidence="7 13" id="KW-0175">Coiled coil</keyword>
<dbReference type="Proteomes" id="UP000192223">
    <property type="component" value="Unplaced"/>
</dbReference>
<dbReference type="GO" id="GO:0008270">
    <property type="term" value="F:zinc ion binding"/>
    <property type="evidence" value="ECO:0007669"/>
    <property type="project" value="UniProtKB-KW"/>
</dbReference>
<keyword evidence="9" id="KW-0804">Transcription</keyword>
<name>A0A7F5RKN3_AGRPL</name>
<dbReference type="RefSeq" id="XP_025836496.1">
    <property type="nucleotide sequence ID" value="XM_025980711.1"/>
</dbReference>
<evidence type="ECO:0000256" key="12">
    <source>
        <dbReference type="PROSITE-ProRule" id="PRU00309"/>
    </source>
</evidence>
<dbReference type="InterPro" id="IPR038441">
    <property type="entry name" value="THAP_Znf_sf"/>
</dbReference>
<keyword evidence="6" id="KW-0805">Transcription regulation</keyword>
<keyword evidence="4 12" id="KW-0863">Zinc-finger</keyword>
<evidence type="ECO:0000256" key="4">
    <source>
        <dbReference type="ARBA" id="ARBA00022771"/>
    </source>
</evidence>
<organism evidence="15 16">
    <name type="scientific">Agrilus planipennis</name>
    <name type="common">Emerald ash borer</name>
    <name type="synonym">Agrilus marcopoli</name>
    <dbReference type="NCBI Taxonomy" id="224129"/>
    <lineage>
        <taxon>Eukaryota</taxon>
        <taxon>Metazoa</taxon>
        <taxon>Ecdysozoa</taxon>
        <taxon>Arthropoda</taxon>
        <taxon>Hexapoda</taxon>
        <taxon>Insecta</taxon>
        <taxon>Pterygota</taxon>
        <taxon>Neoptera</taxon>
        <taxon>Endopterygota</taxon>
        <taxon>Coleoptera</taxon>
        <taxon>Polyphaga</taxon>
        <taxon>Elateriformia</taxon>
        <taxon>Buprestoidea</taxon>
        <taxon>Buprestidae</taxon>
        <taxon>Agrilinae</taxon>
        <taxon>Agrilus</taxon>
    </lineage>
</organism>
<sequence length="629" mass="72644">MPKVCVVPGCKTRSNEKVRGVKYSLFSIPKDEEIKSQWIKAIPGIKSLTPTQVICEKHFPEQCIIKEFIQKDVDGNILYKSVYQRRHLHKSAVPTIFKDSDMPPLFLELKTEAEEMKTEDSSDIKSLCKSREDFVSNLQPSATRTVDVNHNGVNNRILQMAKTENAKNIGNNSKRNIDNMNNISEGSPKLKIIQNAGFDKRNHKIVGVLKKVPKATMLKIMARRRSLKIYNIGNNTCKQPNIKVNPVTNPVNGRNNKETSFITTKDDDDTSKLYESLPETYAVEHNYALHDLPRPIFCTNAVNIDPKSLELPKTWGATEKTIQNKKYLLLTKVITRMIDQRQTEVLQKYMLLDCIGKNASYFVYGHEVKDIITLPEVIHSTDILLRSLNIFEAMNVCEGLGPIDPSLIKNSEVLRDSANCIRHANCPWLLTRMKTCTSCKKLKRIISIRSNKVARNGIITKEMFNNLRRQLAREKRRRKNAVEEKRMLLKEVSERSNELQSAVNYKMLFKNIFLEHNVHNNYRLTLKEILETSRAKPRGRRYSKEWLMFCASVVIRSSSMYEFLRKTNIIPLPSLHTIRSYFYGKTPRHNFDETFIDLVKNYQAKNAQQDPETLIYQNTIGSVFQLDER</sequence>
<dbReference type="SMART" id="SM00692">
    <property type="entry name" value="DM3"/>
    <property type="match status" value="1"/>
</dbReference>
<dbReference type="PROSITE" id="PS50950">
    <property type="entry name" value="ZF_THAP"/>
    <property type="match status" value="1"/>
</dbReference>
<dbReference type="PANTHER" id="PTHR46600:SF1">
    <property type="entry name" value="THAP DOMAIN-CONTAINING PROTEIN 1"/>
    <property type="match status" value="1"/>
</dbReference>
<keyword evidence="3" id="KW-0479">Metal-binding</keyword>
<dbReference type="KEGG" id="apln:108736054"/>
<evidence type="ECO:0000256" key="11">
    <source>
        <dbReference type="ARBA" id="ARBA00023306"/>
    </source>
</evidence>
<gene>
    <name evidence="16" type="primary">LOC108736054</name>
</gene>
<dbReference type="GO" id="GO:0005654">
    <property type="term" value="C:nucleoplasm"/>
    <property type="evidence" value="ECO:0007669"/>
    <property type="project" value="UniProtKB-SubCell"/>
</dbReference>
<evidence type="ECO:0000256" key="2">
    <source>
        <dbReference type="ARBA" id="ARBA00006177"/>
    </source>
</evidence>
<feature type="coiled-coil region" evidence="13">
    <location>
        <begin position="464"/>
        <end position="502"/>
    </location>
</feature>
<protein>
    <submittedName>
        <fullName evidence="16">Uncharacterized protein LOC108736054 isoform X1</fullName>
    </submittedName>
</protein>
<evidence type="ECO:0000256" key="8">
    <source>
        <dbReference type="ARBA" id="ARBA00023125"/>
    </source>
</evidence>
<dbReference type="OrthoDB" id="6736179at2759"/>
<evidence type="ECO:0000313" key="15">
    <source>
        <dbReference type="Proteomes" id="UP000192223"/>
    </source>
</evidence>
<keyword evidence="15" id="KW-1185">Reference proteome</keyword>
<evidence type="ECO:0000256" key="9">
    <source>
        <dbReference type="ARBA" id="ARBA00023163"/>
    </source>
</evidence>
<dbReference type="Gene3D" id="6.20.210.20">
    <property type="entry name" value="THAP domain"/>
    <property type="match status" value="1"/>
</dbReference>
<dbReference type="GeneID" id="108736054"/>
<feature type="domain" description="THAP-type" evidence="14">
    <location>
        <begin position="1"/>
        <end position="97"/>
    </location>
</feature>